<keyword evidence="2" id="KW-1185">Reference proteome</keyword>
<organism evidence="1 2">
    <name type="scientific">Azospira inquinata</name>
    <dbReference type="NCBI Taxonomy" id="2785627"/>
    <lineage>
        <taxon>Bacteria</taxon>
        <taxon>Pseudomonadati</taxon>
        <taxon>Pseudomonadota</taxon>
        <taxon>Betaproteobacteria</taxon>
        <taxon>Rhodocyclales</taxon>
        <taxon>Rhodocyclaceae</taxon>
        <taxon>Azospira</taxon>
    </lineage>
</organism>
<evidence type="ECO:0000313" key="2">
    <source>
        <dbReference type="Proteomes" id="UP000683428"/>
    </source>
</evidence>
<dbReference type="KEGG" id="aiq:Azoinq_06465"/>
<accession>A0A975SQQ0</accession>
<reference evidence="1" key="1">
    <citation type="submission" date="2020-11" db="EMBL/GenBank/DDBJ databases">
        <title>Azospira inquinata sp. nov.</title>
        <authorList>
            <person name="Moe W.M."/>
            <person name="Mikes M.C."/>
        </authorList>
    </citation>
    <scope>NUCLEOTIDE SEQUENCE</scope>
    <source>
        <strain evidence="1">Azo-3</strain>
    </source>
</reference>
<dbReference type="EMBL" id="CP064782">
    <property type="protein sequence ID" value="QWT50225.1"/>
    <property type="molecule type" value="Genomic_DNA"/>
</dbReference>
<protein>
    <submittedName>
        <fullName evidence="1">Uncharacterized protein</fullName>
    </submittedName>
</protein>
<dbReference type="RefSeq" id="WP_216130795.1">
    <property type="nucleotide sequence ID" value="NZ_CP064782.1"/>
</dbReference>
<dbReference type="AlphaFoldDB" id="A0A975SQQ0"/>
<proteinExistence type="predicted"/>
<sequence length="158" mass="18159">MKRNQVLAALEDTQWAYAPNDQAHALQELAQRIARTGRLNRSLISYSNLVAGVRFQFSNVNNGEPFEIDTHNWHGLHRRIIGDLLGYLSFLSYRDYDFMASALVAGLIENRPSEIFFEWMESLGALPNLSEDAITEFWVGEVNKAVNWYRQNPQGFHV</sequence>
<evidence type="ECO:0000313" key="1">
    <source>
        <dbReference type="EMBL" id="QWT50225.1"/>
    </source>
</evidence>
<dbReference type="Proteomes" id="UP000683428">
    <property type="component" value="Chromosome"/>
</dbReference>
<name>A0A975SQQ0_9RHOO</name>
<gene>
    <name evidence="1" type="ORF">Azoinq_06465</name>
</gene>